<organism evidence="1 2">
    <name type="scientific">Citrobacter amalonaticus</name>
    <dbReference type="NCBI Taxonomy" id="35703"/>
    <lineage>
        <taxon>Bacteria</taxon>
        <taxon>Pseudomonadati</taxon>
        <taxon>Pseudomonadota</taxon>
        <taxon>Gammaproteobacteria</taxon>
        <taxon>Enterobacterales</taxon>
        <taxon>Enterobacteriaceae</taxon>
        <taxon>Citrobacter</taxon>
    </lineage>
</organism>
<evidence type="ECO:0008006" key="3">
    <source>
        <dbReference type="Google" id="ProtNLM"/>
    </source>
</evidence>
<dbReference type="OrthoDB" id="9806610at2"/>
<gene>
    <name evidence="1" type="ORF">C3430_24375</name>
</gene>
<evidence type="ECO:0000313" key="1">
    <source>
        <dbReference type="EMBL" id="POU61153.1"/>
    </source>
</evidence>
<protein>
    <recommendedName>
        <fullName evidence="3">YkgJ family cysteine cluster protein</fullName>
    </recommendedName>
</protein>
<reference evidence="1 2" key="1">
    <citation type="submission" date="2018-01" db="EMBL/GenBank/DDBJ databases">
        <title>Complete genome sequences of 14 Citrobacter spp. isolated from plant in Canada.</title>
        <authorList>
            <person name="Bhandare S.G."/>
            <person name="Colavecchio A."/>
            <person name="Jeukens J."/>
            <person name="Emond-Rheault J.-G."/>
            <person name="Freschi L."/>
            <person name="Hamel J."/>
            <person name="Kukavica-Ibrulj I."/>
            <person name="Levesque R."/>
            <person name="Goodridge L."/>
        </authorList>
    </citation>
    <scope>NUCLEOTIDE SEQUENCE [LARGE SCALE GENOMIC DNA]</scope>
    <source>
        <strain evidence="1 2">S1285</strain>
    </source>
</reference>
<dbReference type="Proteomes" id="UP000237003">
    <property type="component" value="Unassembled WGS sequence"/>
</dbReference>
<dbReference type="InterPro" id="IPR005358">
    <property type="entry name" value="Puta_zinc/iron-chelating_dom"/>
</dbReference>
<sequence length="201" mass="23167">MFKKGVGMKVCNDDAEIKKRLKNYNPKRAGRRLPVNGEFKPEKLKSYLIKGLTESDLLVRTYNLLKAADEIGDEMNVSKFSVCQNGCAYCCKIPVDVTLMEAELISYEAGKVINDYNAIKRVSYKNSYCPFLDVDNARCTIYSVRPLACRCFYSLDHYKYCKNVEVDHLITTVNSNSKWEQIQNLLLTLSNKRVADIREWF</sequence>
<comment type="caution">
    <text evidence="1">The sequence shown here is derived from an EMBL/GenBank/DDBJ whole genome shotgun (WGS) entry which is preliminary data.</text>
</comment>
<dbReference type="Pfam" id="PF03692">
    <property type="entry name" value="CxxCxxCC"/>
    <property type="match status" value="1"/>
</dbReference>
<name>A0A2S4RR86_CITAM</name>
<accession>A0A2S4RR86</accession>
<dbReference type="AlphaFoldDB" id="A0A2S4RR86"/>
<dbReference type="EMBL" id="PQLX01000013">
    <property type="protein sequence ID" value="POU61153.1"/>
    <property type="molecule type" value="Genomic_DNA"/>
</dbReference>
<proteinExistence type="predicted"/>
<evidence type="ECO:0000313" key="2">
    <source>
        <dbReference type="Proteomes" id="UP000237003"/>
    </source>
</evidence>